<evidence type="ECO:0000313" key="4">
    <source>
        <dbReference type="EMBL" id="MBB2189606.1"/>
    </source>
</evidence>
<dbReference type="PANTHER" id="PTHR13778">
    <property type="entry name" value="GLYCOSYLTRANSFERASE 8 DOMAIN-CONTAINING PROTEIN"/>
    <property type="match status" value="1"/>
</dbReference>
<keyword evidence="1" id="KW-0328">Glycosyltransferase</keyword>
<evidence type="ECO:0000256" key="3">
    <source>
        <dbReference type="ARBA" id="ARBA00022723"/>
    </source>
</evidence>
<dbReference type="SUPFAM" id="SSF53448">
    <property type="entry name" value="Nucleotide-diphospho-sugar transferases"/>
    <property type="match status" value="1"/>
</dbReference>
<dbReference type="InterPro" id="IPR050748">
    <property type="entry name" value="Glycosyltrans_8_dom-fam"/>
</dbReference>
<dbReference type="GO" id="GO:0046872">
    <property type="term" value="F:metal ion binding"/>
    <property type="evidence" value="ECO:0007669"/>
    <property type="project" value="UniProtKB-KW"/>
</dbReference>
<protein>
    <recommendedName>
        <fullName evidence="6">Glycosyl transferase</fullName>
    </recommendedName>
</protein>
<dbReference type="GO" id="GO:0016757">
    <property type="term" value="F:glycosyltransferase activity"/>
    <property type="evidence" value="ECO:0007669"/>
    <property type="project" value="UniProtKB-KW"/>
</dbReference>
<dbReference type="InterPro" id="IPR002495">
    <property type="entry name" value="Glyco_trans_8"/>
</dbReference>
<comment type="caution">
    <text evidence="4">The sequence shown here is derived from an EMBL/GenBank/DDBJ whole genome shotgun (WGS) entry which is preliminary data.</text>
</comment>
<keyword evidence="2" id="KW-0808">Transferase</keyword>
<dbReference type="PANTHER" id="PTHR13778:SF47">
    <property type="entry name" value="LIPOPOLYSACCHARIDE 1,3-GALACTOSYLTRANSFERASE"/>
    <property type="match status" value="1"/>
</dbReference>
<organism evidence="4 5">
    <name type="scientific">Gluconacetobacter azotocaptans</name>
    <dbReference type="NCBI Taxonomy" id="142834"/>
    <lineage>
        <taxon>Bacteria</taxon>
        <taxon>Pseudomonadati</taxon>
        <taxon>Pseudomonadota</taxon>
        <taxon>Alphaproteobacteria</taxon>
        <taxon>Acetobacterales</taxon>
        <taxon>Acetobacteraceae</taxon>
        <taxon>Gluconacetobacter</taxon>
    </lineage>
</organism>
<keyword evidence="3" id="KW-0479">Metal-binding</keyword>
<dbReference type="EMBL" id="JABEQF010000004">
    <property type="protein sequence ID" value="MBB2189606.1"/>
    <property type="molecule type" value="Genomic_DNA"/>
</dbReference>
<dbReference type="AlphaFoldDB" id="A0A7W4JRJ8"/>
<dbReference type="Gene3D" id="3.90.550.10">
    <property type="entry name" value="Spore Coat Polysaccharide Biosynthesis Protein SpsA, Chain A"/>
    <property type="match status" value="1"/>
</dbReference>
<name>A0A7W4JRJ8_9PROT</name>
<proteinExistence type="predicted"/>
<evidence type="ECO:0000256" key="1">
    <source>
        <dbReference type="ARBA" id="ARBA00022676"/>
    </source>
</evidence>
<dbReference type="Pfam" id="PF01501">
    <property type="entry name" value="Glyco_transf_8"/>
    <property type="match status" value="1"/>
</dbReference>
<reference evidence="4 5" key="1">
    <citation type="submission" date="2020-04" db="EMBL/GenBank/DDBJ databases">
        <title>Description of novel Gluconacetobacter.</title>
        <authorList>
            <person name="Sombolestani A."/>
        </authorList>
    </citation>
    <scope>NUCLEOTIDE SEQUENCE [LARGE SCALE GENOMIC DNA]</scope>
    <source>
        <strain evidence="4 5">LMG 21311</strain>
    </source>
</reference>
<keyword evidence="5" id="KW-1185">Reference proteome</keyword>
<sequence length="330" mass="38421">MKKKERAIVFTSDRGFIVPTLVAAAQIMAQKEVIDIADILIFLVDIDNHESSLIKMAFPDDDIKFINMNSKNYMFGKDVHFSPTHVPPSALARLVTGNDIPENYSNLLYLDGDIQIVGPIIDLVLFDVPEGKILAAADRSYIKAPELTNTARRMRDYLNGIGIRDRTRYFNSGVMACTRLTWIDVGQEAFDYFLNHSKKCRYHDQSALNAVCMPRQIPLDPKYNYMSTYAECESHGMITPCIIHFNGAEKPWFAKSRPWKGFFIDVYEKFLKQHPELEIFPLFPEKSHSEAVDLRAERNWKKLRMVTPWRLYTRRRRIRRYVNQTRLLPY</sequence>
<evidence type="ECO:0008006" key="6">
    <source>
        <dbReference type="Google" id="ProtNLM"/>
    </source>
</evidence>
<dbReference type="Proteomes" id="UP000555756">
    <property type="component" value="Unassembled WGS sequence"/>
</dbReference>
<evidence type="ECO:0000313" key="5">
    <source>
        <dbReference type="Proteomes" id="UP000555756"/>
    </source>
</evidence>
<gene>
    <name evidence="4" type="ORF">HLH34_06470</name>
</gene>
<dbReference type="InterPro" id="IPR029044">
    <property type="entry name" value="Nucleotide-diphossugar_trans"/>
</dbReference>
<accession>A0A7W4JRJ8</accession>
<dbReference type="RefSeq" id="WP_183118785.1">
    <property type="nucleotide sequence ID" value="NZ_JABEQF010000004.1"/>
</dbReference>
<evidence type="ECO:0000256" key="2">
    <source>
        <dbReference type="ARBA" id="ARBA00022679"/>
    </source>
</evidence>